<name>A0A165PL77_9BACL</name>
<reference evidence="2" key="1">
    <citation type="submission" date="2016-01" db="EMBL/GenBank/DDBJ databases">
        <title>Draft genome of Chromobacterium sp. F49.</title>
        <authorList>
            <person name="Hong K.W."/>
        </authorList>
    </citation>
    <scope>NUCLEOTIDE SEQUENCE [LARGE SCALE GENOMIC DNA]</scope>
    <source>
        <strain evidence="2">M63</strain>
    </source>
</reference>
<evidence type="ECO:0000313" key="2">
    <source>
        <dbReference type="Proteomes" id="UP000076563"/>
    </source>
</evidence>
<gene>
    <name evidence="1" type="ORF">AV654_05060</name>
</gene>
<dbReference type="AlphaFoldDB" id="A0A165PL77"/>
<organism evidence="1 2">
    <name type="scientific">Paenibacillus elgii</name>
    <dbReference type="NCBI Taxonomy" id="189691"/>
    <lineage>
        <taxon>Bacteria</taxon>
        <taxon>Bacillati</taxon>
        <taxon>Bacillota</taxon>
        <taxon>Bacilli</taxon>
        <taxon>Bacillales</taxon>
        <taxon>Paenibacillaceae</taxon>
        <taxon>Paenibacillus</taxon>
    </lineage>
</organism>
<protein>
    <recommendedName>
        <fullName evidence="3">GapA-binding peptide SR1P</fullName>
    </recommendedName>
</protein>
<sequence length="72" mass="7892">MERSPRVTEKEVHLGTILCKHCHHVIGTQDTRKVTVYYSECSHEHCLDGRGRSLVADGSAVASAGSHTVFEA</sequence>
<dbReference type="EMBL" id="LQRA01000110">
    <property type="protein sequence ID" value="KZE71581.1"/>
    <property type="molecule type" value="Genomic_DNA"/>
</dbReference>
<dbReference type="RefSeq" id="WP_063187947.1">
    <property type="nucleotide sequence ID" value="NZ_CP121215.1"/>
</dbReference>
<evidence type="ECO:0008006" key="3">
    <source>
        <dbReference type="Google" id="ProtNLM"/>
    </source>
</evidence>
<dbReference type="OrthoDB" id="2971595at2"/>
<dbReference type="Proteomes" id="UP000076563">
    <property type="component" value="Unassembled WGS sequence"/>
</dbReference>
<proteinExistence type="predicted"/>
<accession>A0A165PL77</accession>
<evidence type="ECO:0000313" key="1">
    <source>
        <dbReference type="EMBL" id="KZE71581.1"/>
    </source>
</evidence>
<comment type="caution">
    <text evidence="1">The sequence shown here is derived from an EMBL/GenBank/DDBJ whole genome shotgun (WGS) entry which is preliminary data.</text>
</comment>
<keyword evidence="2" id="KW-1185">Reference proteome</keyword>